<dbReference type="Pfam" id="PF13649">
    <property type="entry name" value="Methyltransf_25"/>
    <property type="match status" value="1"/>
</dbReference>
<reference evidence="2" key="1">
    <citation type="submission" date="2021-01" db="EMBL/GenBank/DDBJ databases">
        <title>Whole genome shotgun sequence of Dactylosporangium siamense NBRC 106093.</title>
        <authorList>
            <person name="Komaki H."/>
            <person name="Tamura T."/>
        </authorList>
    </citation>
    <scope>NUCLEOTIDE SEQUENCE</scope>
    <source>
        <strain evidence="2">NBRC 106093</strain>
    </source>
</reference>
<organism evidence="2 3">
    <name type="scientific">Dactylosporangium siamense</name>
    <dbReference type="NCBI Taxonomy" id="685454"/>
    <lineage>
        <taxon>Bacteria</taxon>
        <taxon>Bacillati</taxon>
        <taxon>Actinomycetota</taxon>
        <taxon>Actinomycetes</taxon>
        <taxon>Micromonosporales</taxon>
        <taxon>Micromonosporaceae</taxon>
        <taxon>Dactylosporangium</taxon>
    </lineage>
</organism>
<dbReference type="SUPFAM" id="SSF53335">
    <property type="entry name" value="S-adenosyl-L-methionine-dependent methyltransferases"/>
    <property type="match status" value="1"/>
</dbReference>
<dbReference type="CDD" id="cd02440">
    <property type="entry name" value="AdoMet_MTases"/>
    <property type="match status" value="1"/>
</dbReference>
<gene>
    <name evidence="2" type="ORF">Dsi01nite_069480</name>
</gene>
<evidence type="ECO:0000313" key="2">
    <source>
        <dbReference type="EMBL" id="GIG48907.1"/>
    </source>
</evidence>
<dbReference type="InterPro" id="IPR041698">
    <property type="entry name" value="Methyltransf_25"/>
</dbReference>
<dbReference type="Proteomes" id="UP000660611">
    <property type="component" value="Unassembled WGS sequence"/>
</dbReference>
<feature type="domain" description="Methyltransferase" evidence="1">
    <location>
        <begin position="120"/>
        <end position="217"/>
    </location>
</feature>
<dbReference type="EMBL" id="BONQ01000110">
    <property type="protein sequence ID" value="GIG48907.1"/>
    <property type="molecule type" value="Genomic_DNA"/>
</dbReference>
<evidence type="ECO:0000313" key="3">
    <source>
        <dbReference type="Proteomes" id="UP000660611"/>
    </source>
</evidence>
<keyword evidence="3" id="KW-1185">Reference proteome</keyword>
<dbReference type="InterPro" id="IPR029063">
    <property type="entry name" value="SAM-dependent_MTases_sf"/>
</dbReference>
<comment type="caution">
    <text evidence="2">The sequence shown here is derived from an EMBL/GenBank/DDBJ whole genome shotgun (WGS) entry which is preliminary data.</text>
</comment>
<proteinExistence type="predicted"/>
<sequence>MRTSTLPYRHDPPPDSWFRSRRFPADFDTGEIQSYTTGTRHIALDGADNLKITPGRPGFPVLPRSRYVTTLWPMTPYIANARAWQESWDRQQEAYLPDREHRLAAMLDAVDATAAGAPRILDLAGGTGSITLRALQRFPRADVTLLDLDPVLLAIAEASLHGRARIVTADLRRPDWAATLPARGFDAVLTATALHWLPAERLGRLYREIHRLLDDGGIFVNADHMPDDALPGLTARITARADRDRDARYAAGVVLSWRDWWDRVDTDPALGPLAALRREVYPAGHTAEWLPPISWHLDALRAAGFTEVGTIWRGGADAAVAAVR</sequence>
<dbReference type="AlphaFoldDB" id="A0A919PRI4"/>
<dbReference type="Gene3D" id="3.40.50.150">
    <property type="entry name" value="Vaccinia Virus protein VP39"/>
    <property type="match status" value="1"/>
</dbReference>
<evidence type="ECO:0000259" key="1">
    <source>
        <dbReference type="Pfam" id="PF13649"/>
    </source>
</evidence>
<dbReference type="PANTHER" id="PTHR43591">
    <property type="entry name" value="METHYLTRANSFERASE"/>
    <property type="match status" value="1"/>
</dbReference>
<accession>A0A919PRI4</accession>
<name>A0A919PRI4_9ACTN</name>
<protein>
    <recommendedName>
        <fullName evidence="1">Methyltransferase domain-containing protein</fullName>
    </recommendedName>
</protein>